<comment type="caution">
    <text evidence="2">The sequence shown here is derived from an EMBL/GenBank/DDBJ whole genome shotgun (WGS) entry which is preliminary data.</text>
</comment>
<proteinExistence type="predicted"/>
<dbReference type="InterPro" id="IPR025354">
    <property type="entry name" value="DUF4258"/>
</dbReference>
<protein>
    <recommendedName>
        <fullName evidence="4">40S ribosomal protein S25</fullName>
    </recommendedName>
</protein>
<feature type="compositionally biased region" description="Basic residues" evidence="1">
    <location>
        <begin position="21"/>
        <end position="34"/>
    </location>
</feature>
<name>A0ABR2YKM3_9CHLO</name>
<gene>
    <name evidence="2" type="ORF">WJX75_005762</name>
</gene>
<organism evidence="2 3">
    <name type="scientific">Coccomyxa subellipsoidea</name>
    <dbReference type="NCBI Taxonomy" id="248742"/>
    <lineage>
        <taxon>Eukaryota</taxon>
        <taxon>Viridiplantae</taxon>
        <taxon>Chlorophyta</taxon>
        <taxon>core chlorophytes</taxon>
        <taxon>Trebouxiophyceae</taxon>
        <taxon>Trebouxiophyceae incertae sedis</taxon>
        <taxon>Coccomyxaceae</taxon>
        <taxon>Coccomyxa</taxon>
    </lineage>
</organism>
<evidence type="ECO:0000313" key="3">
    <source>
        <dbReference type="Proteomes" id="UP001491310"/>
    </source>
</evidence>
<evidence type="ECO:0000256" key="1">
    <source>
        <dbReference type="SAM" id="MobiDB-lite"/>
    </source>
</evidence>
<keyword evidence="3" id="KW-1185">Reference proteome</keyword>
<feature type="region of interest" description="Disordered" evidence="1">
    <location>
        <begin position="1"/>
        <end position="40"/>
    </location>
</feature>
<dbReference type="EMBL" id="JALJOT010000010">
    <property type="protein sequence ID" value="KAK9906664.1"/>
    <property type="molecule type" value="Genomic_DNA"/>
</dbReference>
<accession>A0ABR2YKM3</accession>
<evidence type="ECO:0000313" key="2">
    <source>
        <dbReference type="EMBL" id="KAK9906664.1"/>
    </source>
</evidence>
<sequence>MPKDINPFRGKRTLGNNNNKAPRRGRKDKSKGPRKANASPWSLMDCRHISKEDVLASLRRGTLNERKSNMRQLPCPKYVVDATLGLKAKKNVQAVFSACPTHTDVITVIDKDTNWECYCP</sequence>
<reference evidence="2 3" key="1">
    <citation type="journal article" date="2024" name="Nat. Commun.">
        <title>Phylogenomics reveals the evolutionary origins of lichenization in chlorophyte algae.</title>
        <authorList>
            <person name="Puginier C."/>
            <person name="Libourel C."/>
            <person name="Otte J."/>
            <person name="Skaloud P."/>
            <person name="Haon M."/>
            <person name="Grisel S."/>
            <person name="Petersen M."/>
            <person name="Berrin J.G."/>
            <person name="Delaux P.M."/>
            <person name="Dal Grande F."/>
            <person name="Keller J."/>
        </authorList>
    </citation>
    <scope>NUCLEOTIDE SEQUENCE [LARGE SCALE GENOMIC DNA]</scope>
    <source>
        <strain evidence="2 3">SAG 216-7</strain>
    </source>
</reference>
<dbReference type="Proteomes" id="UP001491310">
    <property type="component" value="Unassembled WGS sequence"/>
</dbReference>
<dbReference type="Pfam" id="PF14076">
    <property type="entry name" value="DUF4258"/>
    <property type="match status" value="1"/>
</dbReference>
<evidence type="ECO:0008006" key="4">
    <source>
        <dbReference type="Google" id="ProtNLM"/>
    </source>
</evidence>